<organism evidence="2 3">
    <name type="scientific">Durusdinium trenchii</name>
    <dbReference type="NCBI Taxonomy" id="1381693"/>
    <lineage>
        <taxon>Eukaryota</taxon>
        <taxon>Sar</taxon>
        <taxon>Alveolata</taxon>
        <taxon>Dinophyceae</taxon>
        <taxon>Suessiales</taxon>
        <taxon>Symbiodiniaceae</taxon>
        <taxon>Durusdinium</taxon>
    </lineage>
</organism>
<accession>A0ABP0QE92</accession>
<dbReference type="InterPro" id="IPR018488">
    <property type="entry name" value="cNMP-bd_CS"/>
</dbReference>
<dbReference type="SMART" id="SM00100">
    <property type="entry name" value="cNMP"/>
    <property type="match status" value="1"/>
</dbReference>
<dbReference type="InterPro" id="IPR014710">
    <property type="entry name" value="RmlC-like_jellyroll"/>
</dbReference>
<dbReference type="CDD" id="cd00038">
    <property type="entry name" value="CAP_ED"/>
    <property type="match status" value="1"/>
</dbReference>
<keyword evidence="3" id="KW-1185">Reference proteome</keyword>
<feature type="domain" description="Cyclic nucleotide-binding" evidence="1">
    <location>
        <begin position="36"/>
        <end position="133"/>
    </location>
</feature>
<dbReference type="PANTHER" id="PTHR11635:SF152">
    <property type="entry name" value="CAMP-DEPENDENT PROTEIN KINASE TYPE I REGULATORY SUBUNIT-RELATED"/>
    <property type="match status" value="1"/>
</dbReference>
<dbReference type="PANTHER" id="PTHR11635">
    <property type="entry name" value="CAMP-DEPENDENT PROTEIN KINASE REGULATORY CHAIN"/>
    <property type="match status" value="1"/>
</dbReference>
<feature type="non-terminal residue" evidence="2">
    <location>
        <position position="1"/>
    </location>
</feature>
<evidence type="ECO:0000313" key="2">
    <source>
        <dbReference type="EMBL" id="CAK9086299.1"/>
    </source>
</evidence>
<dbReference type="InterPro" id="IPR018490">
    <property type="entry name" value="cNMP-bd_dom_sf"/>
</dbReference>
<dbReference type="Proteomes" id="UP001642464">
    <property type="component" value="Unassembled WGS sequence"/>
</dbReference>
<evidence type="ECO:0000259" key="1">
    <source>
        <dbReference type="PROSITE" id="PS50042"/>
    </source>
</evidence>
<dbReference type="GO" id="GO:0016301">
    <property type="term" value="F:kinase activity"/>
    <property type="evidence" value="ECO:0007669"/>
    <property type="project" value="UniProtKB-KW"/>
</dbReference>
<name>A0ABP0QE92_9DINO</name>
<dbReference type="SUPFAM" id="SSF51206">
    <property type="entry name" value="cAMP-binding domain-like"/>
    <property type="match status" value="1"/>
</dbReference>
<gene>
    <name evidence="2" type="ORF">SCF082_LOCUS40822</name>
</gene>
<dbReference type="PROSITE" id="PS50042">
    <property type="entry name" value="CNMP_BINDING_3"/>
    <property type="match status" value="1"/>
</dbReference>
<proteinExistence type="predicted"/>
<dbReference type="InterPro" id="IPR000595">
    <property type="entry name" value="cNMP-bd_dom"/>
</dbReference>
<comment type="caution">
    <text evidence="2">The sequence shown here is derived from an EMBL/GenBank/DDBJ whole genome shotgun (WGS) entry which is preliminary data.</text>
</comment>
<keyword evidence="2" id="KW-0418">Kinase</keyword>
<keyword evidence="2" id="KW-0808">Transferase</keyword>
<protein>
    <submittedName>
        <fullName evidence="2">cGMP-dependent protein kinase (TgPKG)</fullName>
    </submittedName>
</protein>
<dbReference type="Gene3D" id="2.60.120.10">
    <property type="entry name" value="Jelly Rolls"/>
    <property type="match status" value="1"/>
</dbReference>
<dbReference type="Pfam" id="PF00027">
    <property type="entry name" value="cNMP_binding"/>
    <property type="match status" value="1"/>
</dbReference>
<dbReference type="PRINTS" id="PR00103">
    <property type="entry name" value="CAMPKINASE"/>
</dbReference>
<dbReference type="InterPro" id="IPR050503">
    <property type="entry name" value="cAMP-dep_PK_reg_su-like"/>
</dbReference>
<dbReference type="EMBL" id="CAXAMM010039418">
    <property type="protein sequence ID" value="CAK9086299.1"/>
    <property type="molecule type" value="Genomic_DNA"/>
</dbReference>
<sequence length="236" mass="25903">AEPSAKESISPTNAVAAVTPLQNEETVIKFLSKVKLFQRLPKEVHTTLANACVPAEYKPKARIISQGDDGDEFFLIQVGEADVEVNGKKVATLKANDYFGETALLRNEPRTATITAKTDLKALKLSRERFDLLGLRERLDFPQRKAVGGGGMNELVTKPPSSKTEQERLEMIEALKSNDNLMSVVSLSDHNLQSMVDVAWKESSGRSQLRRGGAMQKSDLKVNGAMHWVPALLCVA</sequence>
<dbReference type="PROSITE" id="PS00889">
    <property type="entry name" value="CNMP_BINDING_2"/>
    <property type="match status" value="1"/>
</dbReference>
<evidence type="ECO:0000313" key="3">
    <source>
        <dbReference type="Proteomes" id="UP001642464"/>
    </source>
</evidence>
<dbReference type="PROSITE" id="PS00888">
    <property type="entry name" value="CNMP_BINDING_1"/>
    <property type="match status" value="1"/>
</dbReference>
<reference evidence="2 3" key="1">
    <citation type="submission" date="2024-02" db="EMBL/GenBank/DDBJ databases">
        <authorList>
            <person name="Chen Y."/>
            <person name="Shah S."/>
            <person name="Dougan E. K."/>
            <person name="Thang M."/>
            <person name="Chan C."/>
        </authorList>
    </citation>
    <scope>NUCLEOTIDE SEQUENCE [LARGE SCALE GENOMIC DNA]</scope>
</reference>